<dbReference type="HOGENOM" id="CLU_1069521_0_0_1"/>
<sequence>MRPSTLFVLLSILNSLVGASKGAKGYQTVGIYYAYSLEWLAKNKDPTYVHTLAAPCYKGKDCSTFAKFLQAVVTGIQLERAKQDGILNSGGPFDNNNPGDEAAKAFNQNSALTGQFDNEKMYGDKSTTVPFSSMAEKVADATDRARISLGSEGQDIVDKIAYYFEEVVKVRKIELSPDKVTDIKKSNPNIDFRTKVVDDLIEIDWEATYQANPDLKEGQRTARDLVKKYQKFEPETKPAHLAVIDIATSLVNRLRSPPCA</sequence>
<evidence type="ECO:0000256" key="1">
    <source>
        <dbReference type="SAM" id="SignalP"/>
    </source>
</evidence>
<dbReference type="GeneID" id="25372303"/>
<dbReference type="OrthoDB" id="3913101at2759"/>
<dbReference type="RefSeq" id="XP_013338886.1">
    <property type="nucleotide sequence ID" value="XM_013483432.1"/>
</dbReference>
<evidence type="ECO:0000313" key="2">
    <source>
        <dbReference type="EMBL" id="KEQ90381.1"/>
    </source>
</evidence>
<organism evidence="2 3">
    <name type="scientific">Aureobasidium subglaciale (strain EXF-2481)</name>
    <name type="common">Aureobasidium pullulans var. subglaciale</name>
    <dbReference type="NCBI Taxonomy" id="1043005"/>
    <lineage>
        <taxon>Eukaryota</taxon>
        <taxon>Fungi</taxon>
        <taxon>Dikarya</taxon>
        <taxon>Ascomycota</taxon>
        <taxon>Pezizomycotina</taxon>
        <taxon>Dothideomycetes</taxon>
        <taxon>Dothideomycetidae</taxon>
        <taxon>Dothideales</taxon>
        <taxon>Saccotheciaceae</taxon>
        <taxon>Aureobasidium</taxon>
    </lineage>
</organism>
<name>A0A074YU49_AURSE</name>
<dbReference type="EMBL" id="KL584792">
    <property type="protein sequence ID" value="KEQ90381.1"/>
    <property type="molecule type" value="Genomic_DNA"/>
</dbReference>
<feature type="chain" id="PRO_5001703557" evidence="1">
    <location>
        <begin position="20"/>
        <end position="260"/>
    </location>
</feature>
<dbReference type="Proteomes" id="UP000030641">
    <property type="component" value="Unassembled WGS sequence"/>
</dbReference>
<proteinExistence type="predicted"/>
<keyword evidence="3" id="KW-1185">Reference proteome</keyword>
<keyword evidence="1" id="KW-0732">Signal</keyword>
<reference evidence="2 3" key="1">
    <citation type="journal article" date="2014" name="BMC Genomics">
        <title>Genome sequencing of four Aureobasidium pullulans varieties: biotechnological potential, stress tolerance, and description of new species.</title>
        <authorList>
            <person name="Gostin Ar C."/>
            <person name="Ohm R.A."/>
            <person name="Kogej T."/>
            <person name="Sonjak S."/>
            <person name="Turk M."/>
            <person name="Zajc J."/>
            <person name="Zalar P."/>
            <person name="Grube M."/>
            <person name="Sun H."/>
            <person name="Han J."/>
            <person name="Sharma A."/>
            <person name="Chiniquy J."/>
            <person name="Ngan C.Y."/>
            <person name="Lipzen A."/>
            <person name="Barry K."/>
            <person name="Grigoriev I.V."/>
            <person name="Gunde-Cimerman N."/>
        </authorList>
    </citation>
    <scope>NUCLEOTIDE SEQUENCE [LARGE SCALE GENOMIC DNA]</scope>
    <source>
        <strain evidence="2 3">EXF-2481</strain>
    </source>
</reference>
<dbReference type="InParanoid" id="A0A074YU49"/>
<protein>
    <submittedName>
        <fullName evidence="2">Uncharacterized protein</fullName>
    </submittedName>
</protein>
<accession>A0A074YU49</accession>
<gene>
    <name evidence="2" type="ORF">AUEXF2481DRAFT_92998</name>
</gene>
<evidence type="ECO:0000313" key="3">
    <source>
        <dbReference type="Proteomes" id="UP000030641"/>
    </source>
</evidence>
<dbReference type="AlphaFoldDB" id="A0A074YU49"/>
<feature type="signal peptide" evidence="1">
    <location>
        <begin position="1"/>
        <end position="19"/>
    </location>
</feature>